<gene>
    <name evidence="1" type="ORF">N657DRAFT_361531</name>
</gene>
<reference evidence="1" key="1">
    <citation type="journal article" date="2023" name="Mol. Phylogenet. Evol.">
        <title>Genome-scale phylogeny and comparative genomics of the fungal order Sordariales.</title>
        <authorList>
            <person name="Hensen N."/>
            <person name="Bonometti L."/>
            <person name="Westerberg I."/>
            <person name="Brannstrom I.O."/>
            <person name="Guillou S."/>
            <person name="Cros-Aarteil S."/>
            <person name="Calhoun S."/>
            <person name="Haridas S."/>
            <person name="Kuo A."/>
            <person name="Mondo S."/>
            <person name="Pangilinan J."/>
            <person name="Riley R."/>
            <person name="LaButti K."/>
            <person name="Andreopoulos B."/>
            <person name="Lipzen A."/>
            <person name="Chen C."/>
            <person name="Yan M."/>
            <person name="Daum C."/>
            <person name="Ng V."/>
            <person name="Clum A."/>
            <person name="Steindorff A."/>
            <person name="Ohm R.A."/>
            <person name="Martin F."/>
            <person name="Silar P."/>
            <person name="Natvig D.O."/>
            <person name="Lalanne C."/>
            <person name="Gautier V."/>
            <person name="Ament-Velasquez S.L."/>
            <person name="Kruys A."/>
            <person name="Hutchinson M.I."/>
            <person name="Powell A.J."/>
            <person name="Barry K."/>
            <person name="Miller A.N."/>
            <person name="Grigoriev I.V."/>
            <person name="Debuchy R."/>
            <person name="Gladieux P."/>
            <person name="Hiltunen Thoren M."/>
            <person name="Johannesson H."/>
        </authorList>
    </citation>
    <scope>NUCLEOTIDE SEQUENCE</scope>
    <source>
        <strain evidence="1">CBS 731.68</strain>
    </source>
</reference>
<dbReference type="AlphaFoldDB" id="A0AAN6U2H2"/>
<protein>
    <submittedName>
        <fullName evidence="1">Uncharacterized protein</fullName>
    </submittedName>
</protein>
<evidence type="ECO:0000313" key="2">
    <source>
        <dbReference type="Proteomes" id="UP001302602"/>
    </source>
</evidence>
<keyword evidence="2" id="KW-1185">Reference proteome</keyword>
<dbReference type="EMBL" id="MU853226">
    <property type="protein sequence ID" value="KAK4125267.1"/>
    <property type="molecule type" value="Genomic_DNA"/>
</dbReference>
<evidence type="ECO:0000313" key="1">
    <source>
        <dbReference type="EMBL" id="KAK4125267.1"/>
    </source>
</evidence>
<organism evidence="1 2">
    <name type="scientific">Parathielavia appendiculata</name>
    <dbReference type="NCBI Taxonomy" id="2587402"/>
    <lineage>
        <taxon>Eukaryota</taxon>
        <taxon>Fungi</taxon>
        <taxon>Dikarya</taxon>
        <taxon>Ascomycota</taxon>
        <taxon>Pezizomycotina</taxon>
        <taxon>Sordariomycetes</taxon>
        <taxon>Sordariomycetidae</taxon>
        <taxon>Sordariales</taxon>
        <taxon>Chaetomiaceae</taxon>
        <taxon>Parathielavia</taxon>
    </lineage>
</organism>
<reference evidence="1" key="2">
    <citation type="submission" date="2023-05" db="EMBL/GenBank/DDBJ databases">
        <authorList>
            <consortium name="Lawrence Berkeley National Laboratory"/>
            <person name="Steindorff A."/>
            <person name="Hensen N."/>
            <person name="Bonometti L."/>
            <person name="Westerberg I."/>
            <person name="Brannstrom I.O."/>
            <person name="Guillou S."/>
            <person name="Cros-Aarteil S."/>
            <person name="Calhoun S."/>
            <person name="Haridas S."/>
            <person name="Kuo A."/>
            <person name="Mondo S."/>
            <person name="Pangilinan J."/>
            <person name="Riley R."/>
            <person name="Labutti K."/>
            <person name="Andreopoulos B."/>
            <person name="Lipzen A."/>
            <person name="Chen C."/>
            <person name="Yanf M."/>
            <person name="Daum C."/>
            <person name="Ng V."/>
            <person name="Clum A."/>
            <person name="Ohm R."/>
            <person name="Martin F."/>
            <person name="Silar P."/>
            <person name="Natvig D."/>
            <person name="Lalanne C."/>
            <person name="Gautier V."/>
            <person name="Ament-Velasquez S.L."/>
            <person name="Kruys A."/>
            <person name="Hutchinson M.I."/>
            <person name="Powell A.J."/>
            <person name="Barry K."/>
            <person name="Miller A.N."/>
            <person name="Grigoriev I.V."/>
            <person name="Debuchy R."/>
            <person name="Gladieux P."/>
            <person name="Thoren M.H."/>
            <person name="Johannesson H."/>
        </authorList>
    </citation>
    <scope>NUCLEOTIDE SEQUENCE</scope>
    <source>
        <strain evidence="1">CBS 731.68</strain>
    </source>
</reference>
<dbReference type="Proteomes" id="UP001302602">
    <property type="component" value="Unassembled WGS sequence"/>
</dbReference>
<sequence length="59" mass="6717">MIWRLCQELRHCDGSVLTERLALNISAQSVNLGAKEPTQFNNRGDREAFSLALQAWFPL</sequence>
<proteinExistence type="predicted"/>
<name>A0AAN6U2H2_9PEZI</name>
<dbReference type="GeneID" id="87823753"/>
<comment type="caution">
    <text evidence="1">The sequence shown here is derived from an EMBL/GenBank/DDBJ whole genome shotgun (WGS) entry which is preliminary data.</text>
</comment>
<accession>A0AAN6U2H2</accession>
<dbReference type="RefSeq" id="XP_062649038.1">
    <property type="nucleotide sequence ID" value="XM_062786983.1"/>
</dbReference>